<dbReference type="InterPro" id="IPR020846">
    <property type="entry name" value="MFS_dom"/>
</dbReference>
<feature type="transmembrane region" description="Helical" evidence="5">
    <location>
        <begin position="84"/>
        <end position="102"/>
    </location>
</feature>
<evidence type="ECO:0000256" key="5">
    <source>
        <dbReference type="SAM" id="Phobius"/>
    </source>
</evidence>
<dbReference type="RefSeq" id="WP_109332386.1">
    <property type="nucleotide sequence ID" value="NZ_CP021354.1"/>
</dbReference>
<proteinExistence type="predicted"/>
<dbReference type="InterPro" id="IPR005829">
    <property type="entry name" value="Sugar_transporter_CS"/>
</dbReference>
<feature type="transmembrane region" description="Helical" evidence="5">
    <location>
        <begin position="55"/>
        <end position="77"/>
    </location>
</feature>
<dbReference type="PROSITE" id="PS50850">
    <property type="entry name" value="MFS"/>
    <property type="match status" value="1"/>
</dbReference>
<protein>
    <submittedName>
        <fullName evidence="7">Aromatic acid/H+ symport family MFS transporter</fullName>
    </submittedName>
</protein>
<dbReference type="PANTHER" id="PTHR23508">
    <property type="entry name" value="CARBOXYLIC ACID TRANSPORTER PROTEIN HOMOLOG"/>
    <property type="match status" value="1"/>
</dbReference>
<dbReference type="PROSITE" id="PS00216">
    <property type="entry name" value="SUGAR_TRANSPORT_1"/>
    <property type="match status" value="1"/>
</dbReference>
<dbReference type="Pfam" id="PF07690">
    <property type="entry name" value="MFS_1"/>
    <property type="match status" value="1"/>
</dbReference>
<feature type="transmembrane region" description="Helical" evidence="5">
    <location>
        <begin position="341"/>
        <end position="362"/>
    </location>
</feature>
<dbReference type="KEGG" id="roz:CBI38_22465"/>
<dbReference type="SUPFAM" id="SSF103473">
    <property type="entry name" value="MFS general substrate transporter"/>
    <property type="match status" value="1"/>
</dbReference>
<dbReference type="EMBL" id="CP021354">
    <property type="protein sequence ID" value="AWK73911.1"/>
    <property type="molecule type" value="Genomic_DNA"/>
</dbReference>
<accession>A0A2S2BZ30</accession>
<keyword evidence="8" id="KW-1185">Reference proteome</keyword>
<feature type="transmembrane region" description="Helical" evidence="5">
    <location>
        <begin position="317"/>
        <end position="335"/>
    </location>
</feature>
<dbReference type="InterPro" id="IPR036259">
    <property type="entry name" value="MFS_trans_sf"/>
</dbReference>
<feature type="transmembrane region" description="Helical" evidence="5">
    <location>
        <begin position="248"/>
        <end position="268"/>
    </location>
</feature>
<evidence type="ECO:0000256" key="1">
    <source>
        <dbReference type="ARBA" id="ARBA00004651"/>
    </source>
</evidence>
<sequence length="449" mass="47155">MKIIEDLHSAPMSRFQVVAISVALLLLLMDGYDLAVMAFVAPSLSEQWTLPADSLGYLISAGLFGTAVGSIVLAPIADRIGRRPLTLACLVIIIAGLVGSGFSTNFELMFASRVVTGLGIGGLAATLNVLVSEMSSNRRRGLAMGVFAAGFSIGATVCGIVARWMIPAFGWQSMFFVGAAVTIALLLVCVRLLPESLEFLLTKQPPSALERANSILDKIGMSQLSELPAPDKTESIEGSVREVLSRTMIIRTILLWIGYGCLVAGYYFFSTWLPKIMATTTGDKTIGITLGTIANFGGILGCLVFGVLTSYFAIRKVLITMLTAGGVACLAFAAVLGQTGLAMVVAALIGLLLMGGIVGFYTQPHAVYSPRARATGNGWMIGIGRLVSIAAPVVTGYLIAAHWTPASLFVAYSVPLFVAALCIVTLGMASRRPGMGSMSEVSPAPAETR</sequence>
<dbReference type="InterPro" id="IPR011701">
    <property type="entry name" value="MFS"/>
</dbReference>
<dbReference type="PROSITE" id="PS00217">
    <property type="entry name" value="SUGAR_TRANSPORT_2"/>
    <property type="match status" value="1"/>
</dbReference>
<feature type="transmembrane region" description="Helical" evidence="5">
    <location>
        <begin position="288"/>
        <end position="308"/>
    </location>
</feature>
<comment type="subcellular location">
    <subcellularLocation>
        <location evidence="1">Cell membrane</location>
        <topology evidence="1">Multi-pass membrane protein</topology>
    </subcellularLocation>
</comment>
<evidence type="ECO:0000256" key="3">
    <source>
        <dbReference type="ARBA" id="ARBA00022989"/>
    </source>
</evidence>
<evidence type="ECO:0000256" key="4">
    <source>
        <dbReference type="ARBA" id="ARBA00023136"/>
    </source>
</evidence>
<dbReference type="AlphaFoldDB" id="A0A2S2BZ30"/>
<feature type="transmembrane region" description="Helical" evidence="5">
    <location>
        <begin position="142"/>
        <end position="166"/>
    </location>
</feature>
<feature type="transmembrane region" description="Helical" evidence="5">
    <location>
        <begin position="108"/>
        <end position="130"/>
    </location>
</feature>
<keyword evidence="2 5" id="KW-0812">Transmembrane</keyword>
<dbReference type="GO" id="GO:0005886">
    <property type="term" value="C:plasma membrane"/>
    <property type="evidence" value="ECO:0007669"/>
    <property type="project" value="UniProtKB-SubCell"/>
</dbReference>
<keyword evidence="3 5" id="KW-1133">Transmembrane helix</keyword>
<evidence type="ECO:0000259" key="6">
    <source>
        <dbReference type="PROSITE" id="PS50850"/>
    </source>
</evidence>
<dbReference type="PANTHER" id="PTHR23508:SF10">
    <property type="entry name" value="CARBOXYLIC ACID TRANSPORTER PROTEIN HOMOLOG"/>
    <property type="match status" value="1"/>
</dbReference>
<evidence type="ECO:0000313" key="7">
    <source>
        <dbReference type="EMBL" id="AWK73911.1"/>
    </source>
</evidence>
<name>A0A2S2BZ30_9NOCA</name>
<organism evidence="7 8">
    <name type="scientific">Rhodococcus oxybenzonivorans</name>
    <dbReference type="NCBI Taxonomy" id="1990687"/>
    <lineage>
        <taxon>Bacteria</taxon>
        <taxon>Bacillati</taxon>
        <taxon>Actinomycetota</taxon>
        <taxon>Actinomycetes</taxon>
        <taxon>Mycobacteriales</taxon>
        <taxon>Nocardiaceae</taxon>
        <taxon>Rhodococcus</taxon>
    </lineage>
</organism>
<feature type="transmembrane region" description="Helical" evidence="5">
    <location>
        <begin position="383"/>
        <end position="403"/>
    </location>
</feature>
<dbReference type="Proteomes" id="UP000245711">
    <property type="component" value="Chromosome"/>
</dbReference>
<reference evidence="7 8" key="1">
    <citation type="submission" date="2017-05" db="EMBL/GenBank/DDBJ databases">
        <title>Isolation of Rhodococcus sp. S2-17 biodegrading of BP-3.</title>
        <authorList>
            <person name="Lee Y."/>
            <person name="Kim K.H."/>
            <person name="Chun B.H."/>
            <person name="Jung H.S."/>
            <person name="Jeon C.O."/>
        </authorList>
    </citation>
    <scope>NUCLEOTIDE SEQUENCE [LARGE SCALE GENOMIC DNA]</scope>
    <source>
        <strain evidence="7 8">S2-17</strain>
    </source>
</reference>
<evidence type="ECO:0000256" key="2">
    <source>
        <dbReference type="ARBA" id="ARBA00022692"/>
    </source>
</evidence>
<dbReference type="Gene3D" id="1.20.1250.20">
    <property type="entry name" value="MFS general substrate transporter like domains"/>
    <property type="match status" value="1"/>
</dbReference>
<gene>
    <name evidence="7" type="ORF">CBI38_22465</name>
</gene>
<feature type="transmembrane region" description="Helical" evidence="5">
    <location>
        <begin position="409"/>
        <end position="429"/>
    </location>
</feature>
<feature type="transmembrane region" description="Helical" evidence="5">
    <location>
        <begin position="172"/>
        <end position="193"/>
    </location>
</feature>
<dbReference type="OrthoDB" id="9109650at2"/>
<dbReference type="GO" id="GO:0046943">
    <property type="term" value="F:carboxylic acid transmembrane transporter activity"/>
    <property type="evidence" value="ECO:0007669"/>
    <property type="project" value="TreeGrafter"/>
</dbReference>
<keyword evidence="4 5" id="KW-0472">Membrane</keyword>
<evidence type="ECO:0000313" key="8">
    <source>
        <dbReference type="Proteomes" id="UP000245711"/>
    </source>
</evidence>
<feature type="domain" description="Major facilitator superfamily (MFS) profile" evidence="6">
    <location>
        <begin position="19"/>
        <end position="431"/>
    </location>
</feature>